<dbReference type="HOGENOM" id="CLU_944893_0_0_1"/>
<feature type="region of interest" description="Disordered" evidence="1">
    <location>
        <begin position="129"/>
        <end position="148"/>
    </location>
</feature>
<reference evidence="2 3" key="1">
    <citation type="journal article" date="2004" name="Science">
        <title>The genome of the diatom Thalassiosira pseudonana: ecology, evolution, and metabolism.</title>
        <authorList>
            <person name="Armbrust E.V."/>
            <person name="Berges J.A."/>
            <person name="Bowler C."/>
            <person name="Green B.R."/>
            <person name="Martinez D."/>
            <person name="Putnam N.H."/>
            <person name="Zhou S."/>
            <person name="Allen A.E."/>
            <person name="Apt K.E."/>
            <person name="Bechner M."/>
            <person name="Brzezinski M.A."/>
            <person name="Chaal B.K."/>
            <person name="Chiovitti A."/>
            <person name="Davis A.K."/>
            <person name="Demarest M.S."/>
            <person name="Detter J.C."/>
            <person name="Glavina T."/>
            <person name="Goodstein D."/>
            <person name="Hadi M.Z."/>
            <person name="Hellsten U."/>
            <person name="Hildebrand M."/>
            <person name="Jenkins B.D."/>
            <person name="Jurka J."/>
            <person name="Kapitonov V.V."/>
            <person name="Kroger N."/>
            <person name="Lau W.W."/>
            <person name="Lane T.W."/>
            <person name="Larimer F.W."/>
            <person name="Lippmeier J.C."/>
            <person name="Lucas S."/>
            <person name="Medina M."/>
            <person name="Montsant A."/>
            <person name="Obornik M."/>
            <person name="Parker M.S."/>
            <person name="Palenik B."/>
            <person name="Pazour G.J."/>
            <person name="Richardson P.M."/>
            <person name="Rynearson T.A."/>
            <person name="Saito M.A."/>
            <person name="Schwartz D.C."/>
            <person name="Thamatrakoln K."/>
            <person name="Valentin K."/>
            <person name="Vardi A."/>
            <person name="Wilkerson F.P."/>
            <person name="Rokhsar D.S."/>
        </authorList>
    </citation>
    <scope>NUCLEOTIDE SEQUENCE [LARGE SCALE GENOMIC DNA]</scope>
    <source>
        <strain evidence="2 3">CCMP1335</strain>
    </source>
</reference>
<accession>B5YNQ6</accession>
<dbReference type="GeneID" id="7450575"/>
<evidence type="ECO:0000313" key="3">
    <source>
        <dbReference type="Proteomes" id="UP000001449"/>
    </source>
</evidence>
<dbReference type="KEGG" id="tps:THAPS_7236"/>
<dbReference type="InParanoid" id="B5YNQ6"/>
<dbReference type="RefSeq" id="XP_002296309.1">
    <property type="nucleotide sequence ID" value="XM_002296273.1"/>
</dbReference>
<proteinExistence type="predicted"/>
<reference evidence="2 3" key="2">
    <citation type="journal article" date="2008" name="Nature">
        <title>The Phaeodactylum genome reveals the evolutionary history of diatom genomes.</title>
        <authorList>
            <person name="Bowler C."/>
            <person name="Allen A.E."/>
            <person name="Badger J.H."/>
            <person name="Grimwood J."/>
            <person name="Jabbari K."/>
            <person name="Kuo A."/>
            <person name="Maheswari U."/>
            <person name="Martens C."/>
            <person name="Maumus F."/>
            <person name="Otillar R.P."/>
            <person name="Rayko E."/>
            <person name="Salamov A."/>
            <person name="Vandepoele K."/>
            <person name="Beszteri B."/>
            <person name="Gruber A."/>
            <person name="Heijde M."/>
            <person name="Katinka M."/>
            <person name="Mock T."/>
            <person name="Valentin K."/>
            <person name="Verret F."/>
            <person name="Berges J.A."/>
            <person name="Brownlee C."/>
            <person name="Cadoret J.P."/>
            <person name="Chiovitti A."/>
            <person name="Choi C.J."/>
            <person name="Coesel S."/>
            <person name="De Martino A."/>
            <person name="Detter J.C."/>
            <person name="Durkin C."/>
            <person name="Falciatore A."/>
            <person name="Fournet J."/>
            <person name="Haruta M."/>
            <person name="Huysman M.J."/>
            <person name="Jenkins B.D."/>
            <person name="Jiroutova K."/>
            <person name="Jorgensen R.E."/>
            <person name="Joubert Y."/>
            <person name="Kaplan A."/>
            <person name="Kroger N."/>
            <person name="Kroth P.G."/>
            <person name="La Roche J."/>
            <person name="Lindquist E."/>
            <person name="Lommer M."/>
            <person name="Martin-Jezequel V."/>
            <person name="Lopez P.J."/>
            <person name="Lucas S."/>
            <person name="Mangogna M."/>
            <person name="McGinnis K."/>
            <person name="Medlin L.K."/>
            <person name="Montsant A."/>
            <person name="Oudot-Le Secq M.P."/>
            <person name="Napoli C."/>
            <person name="Obornik M."/>
            <person name="Parker M.S."/>
            <person name="Petit J.L."/>
            <person name="Porcel B.M."/>
            <person name="Poulsen N."/>
            <person name="Robison M."/>
            <person name="Rychlewski L."/>
            <person name="Rynearson T.A."/>
            <person name="Schmutz J."/>
            <person name="Shapiro H."/>
            <person name="Siaut M."/>
            <person name="Stanley M."/>
            <person name="Sussman M.R."/>
            <person name="Taylor A.R."/>
            <person name="Vardi A."/>
            <person name="von Dassow P."/>
            <person name="Vyverman W."/>
            <person name="Willis A."/>
            <person name="Wyrwicz L.S."/>
            <person name="Rokhsar D.S."/>
            <person name="Weissenbach J."/>
            <person name="Armbrust E.V."/>
            <person name="Green B.R."/>
            <person name="Van de Peer Y."/>
            <person name="Grigoriev I.V."/>
        </authorList>
    </citation>
    <scope>NUCLEOTIDE SEQUENCE [LARGE SCALE GENOMIC DNA]</scope>
    <source>
        <strain evidence="2 3">CCMP1335</strain>
    </source>
</reference>
<organism evidence="2 3">
    <name type="scientific">Thalassiosira pseudonana</name>
    <name type="common">Marine diatom</name>
    <name type="synonym">Cyclotella nana</name>
    <dbReference type="NCBI Taxonomy" id="35128"/>
    <lineage>
        <taxon>Eukaryota</taxon>
        <taxon>Sar</taxon>
        <taxon>Stramenopiles</taxon>
        <taxon>Ochrophyta</taxon>
        <taxon>Bacillariophyta</taxon>
        <taxon>Coscinodiscophyceae</taxon>
        <taxon>Thalassiosirophycidae</taxon>
        <taxon>Thalassiosirales</taxon>
        <taxon>Thalassiosiraceae</taxon>
        <taxon>Thalassiosira</taxon>
    </lineage>
</organism>
<dbReference type="PaxDb" id="35128-Thaps7236"/>
<dbReference type="AlphaFoldDB" id="B5YNQ6"/>
<dbReference type="Proteomes" id="UP000001449">
    <property type="component" value="Chromosome 7"/>
</dbReference>
<protein>
    <submittedName>
        <fullName evidence="2">Uncharacterized protein</fullName>
    </submittedName>
</protein>
<name>B5YNQ6_THAPS</name>
<keyword evidence="3" id="KW-1185">Reference proteome</keyword>
<gene>
    <name evidence="2" type="ORF">THAPS_7236</name>
</gene>
<evidence type="ECO:0000256" key="1">
    <source>
        <dbReference type="SAM" id="MobiDB-lite"/>
    </source>
</evidence>
<dbReference type="EMBL" id="CP001160">
    <property type="protein sequence ID" value="ACI65026.1"/>
    <property type="molecule type" value="Genomic_DNA"/>
</dbReference>
<feature type="compositionally biased region" description="Polar residues" evidence="1">
    <location>
        <begin position="129"/>
        <end position="138"/>
    </location>
</feature>
<evidence type="ECO:0000313" key="2">
    <source>
        <dbReference type="EMBL" id="ACI65026.1"/>
    </source>
</evidence>
<sequence length="295" mass="32261">MRSELTTYSLLILATTASGAKKLRGPNRANNSQHDKHNNDRALEEEIEFWTNFARDTQQMSIPKPECKVGATCYEEGSFCNRGTESCCGKTYDSFHCDCERVGESGELVYACYYTDACLRPSCETSSPTVAGSTESSPNPTPSVPFDTIMPTDLTASFRPTDGAASFTPTPVPSTVNSGGGSGFICPSASFVGCTAADPDNPEDECPRLGDPCNNGNPGEFCCRDACPRNYCTAKQGNPVNVVKLMQFMVPLPEDVPEVDVAGEEEGRRRRKMRVKSRWMMISWFLCLLSRVQVC</sequence>